<keyword evidence="2" id="KW-1185">Reference proteome</keyword>
<name>A0ABW4NFW6_9SPHN</name>
<evidence type="ECO:0000313" key="2">
    <source>
        <dbReference type="Proteomes" id="UP001597283"/>
    </source>
</evidence>
<protein>
    <submittedName>
        <fullName evidence="1">Uncharacterized protein</fullName>
    </submittedName>
</protein>
<dbReference type="Proteomes" id="UP001597283">
    <property type="component" value="Unassembled WGS sequence"/>
</dbReference>
<accession>A0ABW4NFW6</accession>
<sequence length="237" mass="26447">MKSTNRSSLPVAVGFEGTDRDAATLRTARRIAERRMRAIDEARDFLKLNAFRAELGATIRCVTPLLTPLLALQDTTLNDAVWTIQPPTGWPQHPRVGTFVAGQSCGCRLTRRHFDFAGGVRTRCPFCSHDRGSFFSITRGSWFRLDVFRHSLEVAGRLGPIRFASELGRLNIEPGIDLPIAVRSACVGKLIEEVIDHEIFLGRGWKIVDVAEAPLDSGRTVLIADTEFVAYRMPWAR</sequence>
<dbReference type="RefSeq" id="WP_380940066.1">
    <property type="nucleotide sequence ID" value="NZ_JBHUFC010000003.1"/>
</dbReference>
<evidence type="ECO:0000313" key="1">
    <source>
        <dbReference type="EMBL" id="MFD1787700.1"/>
    </source>
</evidence>
<reference evidence="2" key="1">
    <citation type="journal article" date="2019" name="Int. J. Syst. Evol. Microbiol.">
        <title>The Global Catalogue of Microorganisms (GCM) 10K type strain sequencing project: providing services to taxonomists for standard genome sequencing and annotation.</title>
        <authorList>
            <consortium name="The Broad Institute Genomics Platform"/>
            <consortium name="The Broad Institute Genome Sequencing Center for Infectious Disease"/>
            <person name="Wu L."/>
            <person name="Ma J."/>
        </authorList>
    </citation>
    <scope>NUCLEOTIDE SEQUENCE [LARGE SCALE GENOMIC DNA]</scope>
    <source>
        <strain evidence="2">Q85</strain>
    </source>
</reference>
<comment type="caution">
    <text evidence="1">The sequence shown here is derived from an EMBL/GenBank/DDBJ whole genome shotgun (WGS) entry which is preliminary data.</text>
</comment>
<gene>
    <name evidence="1" type="ORF">ACFSC3_08955</name>
</gene>
<proteinExistence type="predicted"/>
<dbReference type="EMBL" id="JBHUFC010000003">
    <property type="protein sequence ID" value="MFD1787700.1"/>
    <property type="molecule type" value="Genomic_DNA"/>
</dbReference>
<organism evidence="1 2">
    <name type="scientific">Sphingomonas floccifaciens</name>
    <dbReference type="NCBI Taxonomy" id="1844115"/>
    <lineage>
        <taxon>Bacteria</taxon>
        <taxon>Pseudomonadati</taxon>
        <taxon>Pseudomonadota</taxon>
        <taxon>Alphaproteobacteria</taxon>
        <taxon>Sphingomonadales</taxon>
        <taxon>Sphingomonadaceae</taxon>
        <taxon>Sphingomonas</taxon>
    </lineage>
</organism>